<sequence>MKEFTSPPLQSYRRGRTIGSMVTTAAPKKEQNQRDTFFGLRTSRMYTCTGCAQCRNVIKGKEFVHLGTGFTVQLRGQICCICADLPMWVDLHRGDYPDDVGHRADQLKFMVLEGVPPLKYGGNRELRLKQREVWWVNKMNSLAPHGLNSDYDLYLFL</sequence>
<reference evidence="2" key="1">
    <citation type="journal article" date="2016" name="Nature">
        <title>Genome evolution in the allotetraploid frog Xenopus laevis.</title>
        <authorList>
            <person name="Session A.M."/>
            <person name="Uno Y."/>
            <person name="Kwon T."/>
            <person name="Chapman J.A."/>
            <person name="Toyoda A."/>
            <person name="Takahashi S."/>
            <person name="Fukui A."/>
            <person name="Hikosaka A."/>
            <person name="Suzuki A."/>
            <person name="Kondo M."/>
            <person name="van Heeringen S.J."/>
            <person name="Quigley I."/>
            <person name="Heinz S."/>
            <person name="Ogino H."/>
            <person name="Ochi H."/>
            <person name="Hellsten U."/>
            <person name="Lyons J.B."/>
            <person name="Simakov O."/>
            <person name="Putnam N."/>
            <person name="Stites J."/>
            <person name="Kuroki Y."/>
            <person name="Tanaka T."/>
            <person name="Michiue T."/>
            <person name="Watanabe M."/>
            <person name="Bogdanovic O."/>
            <person name="Lister R."/>
            <person name="Georgiou G."/>
            <person name="Paranjpe S.S."/>
            <person name="van Kruijsbergen I."/>
            <person name="Shu S."/>
            <person name="Carlson J."/>
            <person name="Kinoshita T."/>
            <person name="Ohta Y."/>
            <person name="Mawaribuchi S."/>
            <person name="Jenkins J."/>
            <person name="Grimwood J."/>
            <person name="Schmutz J."/>
            <person name="Mitros T."/>
            <person name="Mozaffari S.V."/>
            <person name="Suzuki Y."/>
            <person name="Haramoto Y."/>
            <person name="Yamamoto T.S."/>
            <person name="Takagi C."/>
            <person name="Heald R."/>
            <person name="Miller K."/>
            <person name="Haudenschild C."/>
            <person name="Kitzman J."/>
            <person name="Nakayama T."/>
            <person name="Izutsu Y."/>
            <person name="Robert J."/>
            <person name="Fortriede J."/>
            <person name="Burns K."/>
            <person name="Lotay V."/>
            <person name="Karimi K."/>
            <person name="Yasuoka Y."/>
            <person name="Dichmann D.S."/>
            <person name="Flajnik M.F."/>
            <person name="Houston D.W."/>
            <person name="Shendure J."/>
            <person name="DuPasquier L."/>
            <person name="Vize P.D."/>
            <person name="Zorn A.M."/>
            <person name="Ito M."/>
            <person name="Marcotte E.M."/>
            <person name="Wallingford J.B."/>
            <person name="Ito Y."/>
            <person name="Asashima M."/>
            <person name="Ueno N."/>
            <person name="Matsuda Y."/>
            <person name="Veenstra G.J."/>
            <person name="Fujiyama A."/>
            <person name="Harland R.M."/>
            <person name="Taira M."/>
            <person name="Rokhsar D.S."/>
        </authorList>
    </citation>
    <scope>NUCLEOTIDE SEQUENCE [LARGE SCALE GENOMIC DNA]</scope>
    <source>
        <strain evidence="2">J</strain>
    </source>
</reference>
<gene>
    <name evidence="1" type="ORF">XELAEV_18005581mg</name>
</gene>
<dbReference type="Proteomes" id="UP000694892">
    <property type="component" value="Chromosome 1L"/>
</dbReference>
<protein>
    <submittedName>
        <fullName evidence="1">Uncharacterized protein</fullName>
    </submittedName>
</protein>
<evidence type="ECO:0000313" key="2">
    <source>
        <dbReference type="Proteomes" id="UP000694892"/>
    </source>
</evidence>
<dbReference type="EMBL" id="CM004466">
    <property type="protein sequence ID" value="OCT99800.1"/>
    <property type="molecule type" value="Genomic_DNA"/>
</dbReference>
<name>A0A974I394_XENLA</name>
<dbReference type="AlphaFoldDB" id="A0A974I394"/>
<proteinExistence type="predicted"/>
<organism evidence="1 2">
    <name type="scientific">Xenopus laevis</name>
    <name type="common">African clawed frog</name>
    <dbReference type="NCBI Taxonomy" id="8355"/>
    <lineage>
        <taxon>Eukaryota</taxon>
        <taxon>Metazoa</taxon>
        <taxon>Chordata</taxon>
        <taxon>Craniata</taxon>
        <taxon>Vertebrata</taxon>
        <taxon>Euteleostomi</taxon>
        <taxon>Amphibia</taxon>
        <taxon>Batrachia</taxon>
        <taxon>Anura</taxon>
        <taxon>Pipoidea</taxon>
        <taxon>Pipidae</taxon>
        <taxon>Xenopodinae</taxon>
        <taxon>Xenopus</taxon>
        <taxon>Xenopus</taxon>
    </lineage>
</organism>
<accession>A0A974I394</accession>
<evidence type="ECO:0000313" key="1">
    <source>
        <dbReference type="EMBL" id="OCT99800.1"/>
    </source>
</evidence>